<gene>
    <name evidence="2" type="ORF">HDA42_004204</name>
</gene>
<feature type="compositionally biased region" description="Pro residues" evidence="1">
    <location>
        <begin position="337"/>
        <end position="349"/>
    </location>
</feature>
<evidence type="ECO:0000313" key="2">
    <source>
        <dbReference type="EMBL" id="MBA9055026.1"/>
    </source>
</evidence>
<keyword evidence="3" id="KW-1185">Reference proteome</keyword>
<feature type="compositionally biased region" description="Basic and acidic residues" evidence="1">
    <location>
        <begin position="114"/>
        <end position="124"/>
    </location>
</feature>
<feature type="compositionally biased region" description="Gly residues" evidence="1">
    <location>
        <begin position="181"/>
        <end position="190"/>
    </location>
</feature>
<dbReference type="Proteomes" id="UP000577386">
    <property type="component" value="Unassembled WGS sequence"/>
</dbReference>
<sequence length="357" mass="37138">MPTGRVPKVGRGPGQARSPRAGPGIRWPGIRRARGWQALEQPPRCRWAPPPGARVLGSPERRVEDRETAGRMPIGRKTARRGRGPTGAPPETHLTDSQSGLWRRAECGNGPGPSRREAARRDRGPVSAPPGAHVTITGSPEGPVMGQVSAHRKAARWGEGRRVLHPKPTSPAPRAACCEGPGVGTAGGNGAKVRAGGSVGPALERISAVKGPLPEAAVTSAISPSTVQRVSRTSWADATRPARAQAASPPSAQWSAAASAARSAPPAARCRTVTACPSASTAPNTTQSTAIAPRLQTVAEPRSEPHRPAVRRAGTRAQPLTRTRAHTPCRLTAPLLSPRPSPPPTPPHPHGVRTAGR</sequence>
<dbReference type="EMBL" id="JACJIJ010000002">
    <property type="protein sequence ID" value="MBA9055026.1"/>
    <property type="molecule type" value="Genomic_DNA"/>
</dbReference>
<proteinExistence type="predicted"/>
<feature type="compositionally biased region" description="Basic and acidic residues" evidence="1">
    <location>
        <begin position="59"/>
        <end position="69"/>
    </location>
</feature>
<feature type="region of interest" description="Disordered" evidence="1">
    <location>
        <begin position="220"/>
        <end position="357"/>
    </location>
</feature>
<feature type="compositionally biased region" description="Low complexity" evidence="1">
    <location>
        <begin position="236"/>
        <end position="271"/>
    </location>
</feature>
<feature type="compositionally biased region" description="Polar residues" evidence="1">
    <location>
        <begin position="275"/>
        <end position="290"/>
    </location>
</feature>
<reference evidence="2 3" key="1">
    <citation type="submission" date="2020-08" db="EMBL/GenBank/DDBJ databases">
        <title>Sequencing the genomes of 1000 actinobacteria strains.</title>
        <authorList>
            <person name="Klenk H.-P."/>
        </authorList>
    </citation>
    <scope>NUCLEOTIDE SEQUENCE [LARGE SCALE GENOMIC DNA]</scope>
    <source>
        <strain evidence="2 3">DSM 41827</strain>
    </source>
</reference>
<dbReference type="AlphaFoldDB" id="A0A7W3NRF6"/>
<comment type="caution">
    <text evidence="2">The sequence shown here is derived from an EMBL/GenBank/DDBJ whole genome shotgun (WGS) entry which is preliminary data.</text>
</comment>
<evidence type="ECO:0000256" key="1">
    <source>
        <dbReference type="SAM" id="MobiDB-lite"/>
    </source>
</evidence>
<protein>
    <submittedName>
        <fullName evidence="2">Uncharacterized protein</fullName>
    </submittedName>
</protein>
<name>A0A7W3NRF6_STRMR</name>
<organism evidence="2 3">
    <name type="scientific">Streptomyces murinus</name>
    <dbReference type="NCBI Taxonomy" id="33900"/>
    <lineage>
        <taxon>Bacteria</taxon>
        <taxon>Bacillati</taxon>
        <taxon>Actinomycetota</taxon>
        <taxon>Actinomycetes</taxon>
        <taxon>Kitasatosporales</taxon>
        <taxon>Streptomycetaceae</taxon>
        <taxon>Streptomyces</taxon>
    </lineage>
</organism>
<feature type="compositionally biased region" description="Polar residues" evidence="1">
    <location>
        <begin position="220"/>
        <end position="234"/>
    </location>
</feature>
<evidence type="ECO:0000313" key="3">
    <source>
        <dbReference type="Proteomes" id="UP000577386"/>
    </source>
</evidence>
<accession>A0A7W3NRF6</accession>
<feature type="region of interest" description="Disordered" evidence="1">
    <location>
        <begin position="1"/>
        <end position="197"/>
    </location>
</feature>